<evidence type="ECO:0000313" key="1">
    <source>
        <dbReference type="EMBL" id="KAF5352415.1"/>
    </source>
</evidence>
<dbReference type="InterPro" id="IPR032675">
    <property type="entry name" value="LRR_dom_sf"/>
</dbReference>
<proteinExistence type="predicted"/>
<reference evidence="1 2" key="1">
    <citation type="journal article" date="2020" name="ISME J.">
        <title>Uncovering the hidden diversity of litter-decomposition mechanisms in mushroom-forming fungi.</title>
        <authorList>
            <person name="Floudas D."/>
            <person name="Bentzer J."/>
            <person name="Ahren D."/>
            <person name="Johansson T."/>
            <person name="Persson P."/>
            <person name="Tunlid A."/>
        </authorList>
    </citation>
    <scope>NUCLEOTIDE SEQUENCE [LARGE SCALE GENOMIC DNA]</scope>
    <source>
        <strain evidence="1 2">CBS 146.42</strain>
    </source>
</reference>
<comment type="caution">
    <text evidence="1">The sequence shown here is derived from an EMBL/GenBank/DDBJ whole genome shotgun (WGS) entry which is preliminary data.</text>
</comment>
<dbReference type="EMBL" id="JAACJO010000011">
    <property type="protein sequence ID" value="KAF5352415.1"/>
    <property type="molecule type" value="Genomic_DNA"/>
</dbReference>
<gene>
    <name evidence="1" type="ORF">D9756_006292</name>
</gene>
<name>A0A8H5D2G2_9AGAR</name>
<accession>A0A8H5D2G2</accession>
<dbReference type="Proteomes" id="UP000559027">
    <property type="component" value="Unassembled WGS sequence"/>
</dbReference>
<sequence>MSPIESFKLFSQFPLDIQRLVFEEAFEASHRKATDIALVSKAVKSWYMFTPFYSSIGFNYPFRIEPLMYQCITLNRHTYTESERRRFQLFATTFKERLKPGDFYTKYVRKVFIDDLQKWDLAEEFLPLCSNMESLACWANPDTANQITLHSLLSPEAPYLACLRRLSIYWECLPLDYRSFYHPIFKNLTHLDIDFSPEISWASLSSLQYLTYFNLDCIATCLNDQSVQEIATNLEDIIHLVTPHLPINLLCFVILIPSTIIGHVVTDEADRGCTAQQIIHDIGTGEYDARIVLGSSPGIPESLCGDKEQQRIFMRQVLPVPYDLSAWTYLPRGHTEPWTHAEDIIMDRKRASRSNPQEKGRK</sequence>
<organism evidence="1 2">
    <name type="scientific">Leucocoprinus leucothites</name>
    <dbReference type="NCBI Taxonomy" id="201217"/>
    <lineage>
        <taxon>Eukaryota</taxon>
        <taxon>Fungi</taxon>
        <taxon>Dikarya</taxon>
        <taxon>Basidiomycota</taxon>
        <taxon>Agaricomycotina</taxon>
        <taxon>Agaricomycetes</taxon>
        <taxon>Agaricomycetidae</taxon>
        <taxon>Agaricales</taxon>
        <taxon>Agaricineae</taxon>
        <taxon>Agaricaceae</taxon>
        <taxon>Leucocoprinus</taxon>
    </lineage>
</organism>
<keyword evidence="2" id="KW-1185">Reference proteome</keyword>
<evidence type="ECO:0000313" key="2">
    <source>
        <dbReference type="Proteomes" id="UP000559027"/>
    </source>
</evidence>
<dbReference type="Gene3D" id="3.80.10.10">
    <property type="entry name" value="Ribonuclease Inhibitor"/>
    <property type="match status" value="1"/>
</dbReference>
<dbReference type="AlphaFoldDB" id="A0A8H5D2G2"/>
<dbReference type="OrthoDB" id="3145912at2759"/>
<protein>
    <submittedName>
        <fullName evidence="1">Uncharacterized protein</fullName>
    </submittedName>
</protein>